<keyword evidence="5 8" id="KW-1133">Transmembrane helix</keyword>
<dbReference type="AlphaFoldDB" id="A0A7R9V3E7"/>
<dbReference type="InterPro" id="IPR050382">
    <property type="entry name" value="MFS_Na/Anion_cotransporter"/>
</dbReference>
<dbReference type="Pfam" id="PF07690">
    <property type="entry name" value="MFS_1"/>
    <property type="match status" value="1"/>
</dbReference>
<comment type="subcellular location">
    <subcellularLocation>
        <location evidence="1">Membrane</location>
        <topology evidence="1">Multi-pass membrane protein</topology>
    </subcellularLocation>
</comment>
<feature type="transmembrane region" description="Helical" evidence="8">
    <location>
        <begin position="183"/>
        <end position="202"/>
    </location>
</feature>
<dbReference type="GO" id="GO:0016020">
    <property type="term" value="C:membrane"/>
    <property type="evidence" value="ECO:0007669"/>
    <property type="project" value="UniProtKB-SubCell"/>
</dbReference>
<keyword evidence="2" id="KW-0813">Transport</keyword>
<dbReference type="PANTHER" id="PTHR11662">
    <property type="entry name" value="SOLUTE CARRIER FAMILY 17"/>
    <property type="match status" value="1"/>
</dbReference>
<feature type="transmembrane region" description="Helical" evidence="8">
    <location>
        <begin position="238"/>
        <end position="256"/>
    </location>
</feature>
<evidence type="ECO:0000256" key="8">
    <source>
        <dbReference type="SAM" id="Phobius"/>
    </source>
</evidence>
<dbReference type="GO" id="GO:0015293">
    <property type="term" value="F:symporter activity"/>
    <property type="evidence" value="ECO:0007669"/>
    <property type="project" value="UniProtKB-KW"/>
</dbReference>
<keyword evidence="6 8" id="KW-0472">Membrane</keyword>
<evidence type="ECO:0000256" key="3">
    <source>
        <dbReference type="ARBA" id="ARBA00022692"/>
    </source>
</evidence>
<evidence type="ECO:0000259" key="9">
    <source>
        <dbReference type="PROSITE" id="PS50850"/>
    </source>
</evidence>
<proteinExistence type="inferred from homology"/>
<accession>A0A7R9V3E7</accession>
<comment type="similarity">
    <text evidence="7">Belongs to the major facilitator superfamily. Sodium/anion cotransporter (TC 2.A.1.14) family.</text>
</comment>
<evidence type="ECO:0000256" key="6">
    <source>
        <dbReference type="ARBA" id="ARBA00023136"/>
    </source>
</evidence>
<dbReference type="FunFam" id="1.20.1250.20:FF:000003">
    <property type="entry name" value="Solute carrier family 17 member 3"/>
    <property type="match status" value="1"/>
</dbReference>
<sequence>MKASSCSLDGAERLMRPMAGARAAGATGIGCLRGAPRHRWAPPALRPAAQQTRGPTNIATQRRFVQPQPRAEVLCSEVEGVDSRAVTAGGTAEGPAAAWTELWEGVPARTKLTVGCASAFMLSNMDKVNLTIAILPIAHEFGWSSTVSGLVQSSFFWGFLIAQMPGGSLSSRAGGSRMLPTAVGVWSAATALLPFAATSMSALCMSRVAVGLGEALAPSAIIDMLARTIPAEKRAGAVSTAFSGLHFGSIIGLIVTPHVIDMFGWRSVFFLYGALGVGWIVGFNMLLEHIAEREPEVARLLKPGGDAALSAANSSGKAACSSAGVQSGVPYRAMLRSRPVQALMLTHFAHNWFQYTMLAWLPAYFTDTLQVDLMHAAQTALLPPLAGILASQLAGRGADFLIGNGMPLPGVRKAAQCIAFLGPAALLSLLTFNDELSSSAGLTIACVTGALGLSSFSLAGLYCTHQDLSPKYASAMLGLTNVSGSVPGIVGVALTGFLLDNTGGSWELALFAPSILWLTAGAVVYTSLGKNDPINLDAAGNHPFAWEERLSGLHRGWSALSRSAGKLSALARRE</sequence>
<keyword evidence="4" id="KW-0769">Symport</keyword>
<name>A0A7R9V3E7_9CHLO</name>
<evidence type="ECO:0000256" key="7">
    <source>
        <dbReference type="ARBA" id="ARBA00024362"/>
    </source>
</evidence>
<dbReference type="InterPro" id="IPR036259">
    <property type="entry name" value="MFS_trans_sf"/>
</dbReference>
<feature type="transmembrane region" description="Helical" evidence="8">
    <location>
        <begin position="342"/>
        <end position="361"/>
    </location>
</feature>
<dbReference type="PROSITE" id="PS50850">
    <property type="entry name" value="MFS"/>
    <property type="match status" value="1"/>
</dbReference>
<evidence type="ECO:0000256" key="5">
    <source>
        <dbReference type="ARBA" id="ARBA00022989"/>
    </source>
</evidence>
<dbReference type="SUPFAM" id="SSF103473">
    <property type="entry name" value="MFS general substrate transporter"/>
    <property type="match status" value="1"/>
</dbReference>
<dbReference type="EMBL" id="HBEC01008289">
    <property type="protein sequence ID" value="CAD8283756.1"/>
    <property type="molecule type" value="Transcribed_RNA"/>
</dbReference>
<dbReference type="InterPro" id="IPR020846">
    <property type="entry name" value="MFS_dom"/>
</dbReference>
<feature type="transmembrane region" description="Helical" evidence="8">
    <location>
        <begin position="141"/>
        <end position="162"/>
    </location>
</feature>
<protein>
    <recommendedName>
        <fullName evidence="9">Major facilitator superfamily (MFS) profile domain-containing protein</fullName>
    </recommendedName>
</protein>
<dbReference type="Gene3D" id="1.20.1250.20">
    <property type="entry name" value="MFS general substrate transporter like domains"/>
    <property type="match status" value="2"/>
</dbReference>
<feature type="transmembrane region" description="Helical" evidence="8">
    <location>
        <begin position="475"/>
        <end position="498"/>
    </location>
</feature>
<dbReference type="PANTHER" id="PTHR11662:SF243">
    <property type="entry name" value="ANION TRANSPORTER 6, CHLOROPLASTIC-RELATED"/>
    <property type="match status" value="1"/>
</dbReference>
<evidence type="ECO:0000256" key="4">
    <source>
        <dbReference type="ARBA" id="ARBA00022847"/>
    </source>
</evidence>
<feature type="domain" description="Major facilitator superfamily (MFS) profile" evidence="9">
    <location>
        <begin position="112"/>
        <end position="532"/>
    </location>
</feature>
<feature type="transmembrane region" description="Helical" evidence="8">
    <location>
        <begin position="438"/>
        <end position="463"/>
    </location>
</feature>
<evidence type="ECO:0000256" key="1">
    <source>
        <dbReference type="ARBA" id="ARBA00004141"/>
    </source>
</evidence>
<feature type="transmembrane region" description="Helical" evidence="8">
    <location>
        <begin position="510"/>
        <end position="528"/>
    </location>
</feature>
<evidence type="ECO:0000256" key="2">
    <source>
        <dbReference type="ARBA" id="ARBA00022448"/>
    </source>
</evidence>
<dbReference type="FunFam" id="1.20.1250.20:FF:000272">
    <property type="entry name" value="Probable anion transporter 6, chloroplastic"/>
    <property type="match status" value="1"/>
</dbReference>
<dbReference type="InterPro" id="IPR011701">
    <property type="entry name" value="MFS"/>
</dbReference>
<keyword evidence="3 8" id="KW-0812">Transmembrane</keyword>
<feature type="transmembrane region" description="Helical" evidence="8">
    <location>
        <begin position="268"/>
        <end position="287"/>
    </location>
</feature>
<evidence type="ECO:0000313" key="10">
    <source>
        <dbReference type="EMBL" id="CAD8283756.1"/>
    </source>
</evidence>
<gene>
    <name evidence="10" type="ORF">CEUR00632_LOCUS3791</name>
</gene>
<organism evidence="10">
    <name type="scientific">Chlamydomonas euryale</name>
    <dbReference type="NCBI Taxonomy" id="1486919"/>
    <lineage>
        <taxon>Eukaryota</taxon>
        <taxon>Viridiplantae</taxon>
        <taxon>Chlorophyta</taxon>
        <taxon>core chlorophytes</taxon>
        <taxon>Chlorophyceae</taxon>
        <taxon>CS clade</taxon>
        <taxon>Chlamydomonadales</taxon>
        <taxon>Chlamydomonadaceae</taxon>
        <taxon>Chlamydomonas</taxon>
    </lineage>
</organism>
<reference evidence="10" key="1">
    <citation type="submission" date="2021-01" db="EMBL/GenBank/DDBJ databases">
        <authorList>
            <person name="Corre E."/>
            <person name="Pelletier E."/>
            <person name="Niang G."/>
            <person name="Scheremetjew M."/>
            <person name="Finn R."/>
            <person name="Kale V."/>
            <person name="Holt S."/>
            <person name="Cochrane G."/>
            <person name="Meng A."/>
            <person name="Brown T."/>
            <person name="Cohen L."/>
        </authorList>
    </citation>
    <scope>NUCLEOTIDE SEQUENCE</scope>
    <source>
        <strain evidence="10">CCMP219</strain>
    </source>
</reference>